<protein>
    <submittedName>
        <fullName evidence="5">Aste57867_899 protein</fullName>
    </submittedName>
</protein>
<dbReference type="SMART" id="SM01411">
    <property type="entry name" value="Ephrin_rec_like"/>
    <property type="match status" value="20"/>
</dbReference>
<evidence type="ECO:0000259" key="2">
    <source>
        <dbReference type="SMART" id="SM00181"/>
    </source>
</evidence>
<evidence type="ECO:0000313" key="5">
    <source>
        <dbReference type="EMBL" id="VFT78123.1"/>
    </source>
</evidence>
<reference evidence="4" key="2">
    <citation type="submission" date="2019-06" db="EMBL/GenBank/DDBJ databases">
        <title>Genomics analysis of Aphanomyces spp. identifies a new class of oomycete effector associated with host adaptation.</title>
        <authorList>
            <person name="Gaulin E."/>
        </authorList>
    </citation>
    <scope>NUCLEOTIDE SEQUENCE</scope>
    <source>
        <strain evidence="4">CBS 578.67</strain>
    </source>
</reference>
<evidence type="ECO:0000256" key="1">
    <source>
        <dbReference type="SAM" id="Phobius"/>
    </source>
</evidence>
<gene>
    <name evidence="5" type="primary">Aste57867_899</name>
    <name evidence="4" type="ORF">As57867_000898</name>
    <name evidence="5" type="ORF">ASTE57867_899</name>
</gene>
<feature type="domain" description="EGF-like" evidence="2">
    <location>
        <begin position="251"/>
        <end position="303"/>
    </location>
</feature>
<keyword evidence="1" id="KW-0472">Membrane</keyword>
<feature type="domain" description="EGF-like" evidence="2">
    <location>
        <begin position="886"/>
        <end position="942"/>
    </location>
</feature>
<dbReference type="InterPro" id="IPR000742">
    <property type="entry name" value="EGF"/>
</dbReference>
<feature type="domain" description="TNFR-Cys" evidence="3">
    <location>
        <begin position="890"/>
        <end position="925"/>
    </location>
</feature>
<evidence type="ECO:0000259" key="3">
    <source>
        <dbReference type="SMART" id="SM00208"/>
    </source>
</evidence>
<organism evidence="5 6">
    <name type="scientific">Aphanomyces stellatus</name>
    <dbReference type="NCBI Taxonomy" id="120398"/>
    <lineage>
        <taxon>Eukaryota</taxon>
        <taxon>Sar</taxon>
        <taxon>Stramenopiles</taxon>
        <taxon>Oomycota</taxon>
        <taxon>Saprolegniomycetes</taxon>
        <taxon>Saprolegniales</taxon>
        <taxon>Verrucalvaceae</taxon>
        <taxon>Aphanomyces</taxon>
    </lineage>
</organism>
<keyword evidence="6" id="KW-1185">Reference proteome</keyword>
<keyword evidence="1" id="KW-0812">Transmembrane</keyword>
<feature type="domain" description="EGF-like" evidence="2">
    <location>
        <begin position="965"/>
        <end position="1019"/>
    </location>
</feature>
<evidence type="ECO:0000313" key="4">
    <source>
        <dbReference type="EMBL" id="KAF0719637.1"/>
    </source>
</evidence>
<dbReference type="InterPro" id="IPR009030">
    <property type="entry name" value="Growth_fac_rcpt_cys_sf"/>
</dbReference>
<feature type="domain" description="TNFR-Cys" evidence="3">
    <location>
        <begin position="928"/>
        <end position="963"/>
    </location>
</feature>
<dbReference type="EMBL" id="CAADRA010000057">
    <property type="protein sequence ID" value="VFT78123.1"/>
    <property type="molecule type" value="Genomic_DNA"/>
</dbReference>
<dbReference type="SMART" id="SM00208">
    <property type="entry name" value="TNFR"/>
    <property type="match status" value="7"/>
</dbReference>
<reference evidence="5 6" key="1">
    <citation type="submission" date="2019-03" db="EMBL/GenBank/DDBJ databases">
        <authorList>
            <person name="Gaulin E."/>
            <person name="Dumas B."/>
        </authorList>
    </citation>
    <scope>NUCLEOTIDE SEQUENCE [LARGE SCALE GENOMIC DNA]</scope>
    <source>
        <strain evidence="5">CBS 568.67</strain>
    </source>
</reference>
<feature type="domain" description="TNFR-Cys" evidence="3">
    <location>
        <begin position="69"/>
        <end position="106"/>
    </location>
</feature>
<keyword evidence="1" id="KW-1133">Transmembrane helix</keyword>
<dbReference type="EMBL" id="VJMH01000057">
    <property type="protein sequence ID" value="KAF0719637.1"/>
    <property type="molecule type" value="Genomic_DNA"/>
</dbReference>
<name>A0A485K724_9STRA</name>
<feature type="domain" description="TNFR-Cys" evidence="3">
    <location>
        <begin position="740"/>
        <end position="772"/>
    </location>
</feature>
<feature type="domain" description="EGF-like" evidence="2">
    <location>
        <begin position="448"/>
        <end position="501"/>
    </location>
</feature>
<dbReference type="PANTHER" id="PTHR46967:SF2">
    <property type="entry name" value="SUSHI, VON WILLEBRAND FACTOR TYPE A, EGF AND PENTRAXIN DOMAIN-CONTAINING PROTEIN 1-LIKE"/>
    <property type="match status" value="1"/>
</dbReference>
<feature type="domain" description="EGF-like" evidence="2">
    <location>
        <begin position="809"/>
        <end position="866"/>
    </location>
</feature>
<sequence>MRLTLLPLLAAATCDVGHVPSPADPAACDPCSYGTWNDGRMAQCQFPVKCDPGFEPNAYAANASDCLACIPGYFNDGVDVSLCKPMQCLNGTSSAGSGAKDATTTCTPCQVNTFGLGKTTHCVACPPAWFAPVGASACEPVRCPRGAIPAAAPTSATDCTPCPSGTFANGAVCDVMACPGGRSPRSNATSRADCEDCALGMFSPGGAAPCAPTQCEPGFRVTPHAVDAKASCVACPPGHISAGGTAATCAPCAAGTFAAGDTCAPATCPPGLYAPPLSPDGVASCVPCARGSFSPGRDAPTCTSFTCAAGHEPRVNASSSADCDTCPRGWYAEANSTLPCRPAQCALHNQAKDQAQAALDCEPCPIGQSSVGGAALCNAPNCTAGTQPTRNGTACSLCPRGTFSPGQGAPCEATQCPTSQTPQSGAINATDCLLCDDGTTNNGGTELECKPCPLGQYRNTSMAACVAATCDDGWQATSGAKHSRDCVMCPQGTYGRANLCLPTQCPRHTSSPKGATDAVANCVACAPGYLSPGGPAPCEPATCAPGAEWHSDENHCVACPAGTFGRGAAMLCEKTHCAPGFASTIVGAAHPTDPCVACVVGWFSPGSDVPCASVTCPAGSIGAISDSDSESESTSSDPIGHDRGRLHVLRRWHVFHRRSKCNRVRASAVPMARLRRLASLRVNLRRAARAGVLAGTRPTRPIASRATLGLRPRGAGPLVIRSDIIVVDVIMRVYVLQIACPAGQYATESSEECMTCPAGTYSVRPCAPDLVVGARDLTLFLQNGDSVCKPTECPPGSGAVEGATDATKDCQVCQAGEFSLGDDHPCAPTSCPVGTASAIVSSDLEKGHCLPCAEGYYSAGGRDQCKQALCPAGAYFPIGAKDSLASCQVCPAGTFSDGTAKPCANTTCLPGSASPLGATTAQGQCQQCDLGSYSPGGAGQCRPTKCKPGFEPVVNMTTASAECVACAAGTFSEGSTKTCKPMQCKPGFASNRTAASDPTATCTLCATGWFSADGSSQCAIMQCSPGTASNATGATDISSTCAPCPQGTFSLGLDGPCLPTTCPTGTAAPAASTDATANCSICVAGTFSPGATAPCAPTQCPPGASFHPVIPPLIPTAGSAAPAQAGSATTNCTTCAAGSYSAGGIEPCDQRTACPQGYAAPAGATSAQGQCALCAPGWYSPGRDQPCVKLTCEPGHGASEGTDTCKPCAAGYFGQDAICKPMTCALGTASNTTGATSPNATCTLCAAGTFSAGGVHHCRPTHCAPGSASPAGADVPTAQCSWCPPGSYSPGVDAPCSTGDCPVGSAMPPGATSSAECFACAFGYYSTGHTTQCVPCTCATAATSCFQGTNECGSCPNAASTWNADANTCVGSSASPTTRPFHVTVEVVGFGPSLWSPALTQAWSDVVASLVPGAQVTVTAIQVSGRADPRGASTLALAVAGDNAAAIQNLFANATATLVPALQAASVFHGRLASVDVIKSDSIASMAVVLGSRPNQSSWLVAGGGGGLFVLSGMALVWIVTRRRHAAADRNTQLATEVVARL</sequence>
<feature type="domain" description="TNFR-Cys" evidence="3">
    <location>
        <begin position="1245"/>
        <end position="1280"/>
    </location>
</feature>
<feature type="transmembrane region" description="Helical" evidence="1">
    <location>
        <begin position="1499"/>
        <end position="1520"/>
    </location>
</feature>
<feature type="domain" description="TNFR-Cys" evidence="3">
    <location>
        <begin position="966"/>
        <end position="1000"/>
    </location>
</feature>
<feature type="domain" description="EGF-like" evidence="2">
    <location>
        <begin position="1282"/>
        <end position="1334"/>
    </location>
</feature>
<dbReference type="InterPro" id="IPR001368">
    <property type="entry name" value="TNFR/NGFR_Cys_rich_reg"/>
</dbReference>
<dbReference type="SUPFAM" id="SSF57184">
    <property type="entry name" value="Growth factor receptor domain"/>
    <property type="match status" value="4"/>
</dbReference>
<dbReference type="Proteomes" id="UP000332933">
    <property type="component" value="Unassembled WGS sequence"/>
</dbReference>
<feature type="domain" description="TNFR-Cys" evidence="3">
    <location>
        <begin position="197"/>
        <end position="232"/>
    </location>
</feature>
<dbReference type="OrthoDB" id="70195at2759"/>
<proteinExistence type="predicted"/>
<feature type="domain" description="EGF-like" evidence="2">
    <location>
        <begin position="524"/>
        <end position="573"/>
    </location>
</feature>
<evidence type="ECO:0000313" key="6">
    <source>
        <dbReference type="Proteomes" id="UP000332933"/>
    </source>
</evidence>
<feature type="domain" description="EGF-like" evidence="2">
    <location>
        <begin position="196"/>
        <end position="250"/>
    </location>
</feature>
<dbReference type="PANTHER" id="PTHR46967">
    <property type="entry name" value="INSULIN-LIKE GROWTH FACTOR BINDING PROTEIN,N-TERMINAL"/>
    <property type="match status" value="1"/>
</dbReference>
<dbReference type="SMART" id="SM00181">
    <property type="entry name" value="EGF"/>
    <property type="match status" value="9"/>
</dbReference>
<accession>A0A485K724</accession>
<feature type="domain" description="EGF-like" evidence="2">
    <location>
        <begin position="1173"/>
        <end position="1220"/>
    </location>
</feature>